<evidence type="ECO:0000313" key="2">
    <source>
        <dbReference type="EMBL" id="AYO29504.1"/>
    </source>
</evidence>
<proteinExistence type="predicted"/>
<reference evidence="2 3" key="1">
    <citation type="submission" date="2018-10" db="EMBL/GenBank/DDBJ databases">
        <authorList>
            <person name="Zhang X."/>
        </authorList>
    </citation>
    <scope>NUCLEOTIDE SEQUENCE [LARGE SCALE GENOMIC DNA]</scope>
    <source>
        <strain evidence="2 3">SK-G1</strain>
    </source>
</reference>
<gene>
    <name evidence="2" type="ORF">D2962_01780</name>
</gene>
<protein>
    <submittedName>
        <fullName evidence="2">DUF1540 domain-containing protein</fullName>
    </submittedName>
</protein>
<dbReference type="AlphaFoldDB" id="A0A3G2R208"/>
<dbReference type="RefSeq" id="WP_120768594.1">
    <property type="nucleotide sequence ID" value="NZ_CP033169.1"/>
</dbReference>
<dbReference type="EMBL" id="CP033169">
    <property type="protein sequence ID" value="AYO29504.1"/>
    <property type="molecule type" value="Genomic_DNA"/>
</dbReference>
<keyword evidence="3" id="KW-1185">Reference proteome</keyword>
<sequence>MARIHCSVSNCNYWKNGNICDASEIMVTSDKIGDTMPDSFDAPQASTAPQTPVSSCMETCCKTFVQSGSPAKNADSIYRK</sequence>
<evidence type="ECO:0000313" key="3">
    <source>
        <dbReference type="Proteomes" id="UP000280960"/>
    </source>
</evidence>
<dbReference type="InterPro" id="IPR011437">
    <property type="entry name" value="DUF1540"/>
</dbReference>
<name>A0A3G2R208_9FIRM</name>
<dbReference type="Proteomes" id="UP000280960">
    <property type="component" value="Chromosome"/>
</dbReference>
<organism evidence="2 3">
    <name type="scientific">Biomaibacter acetigenes</name>
    <dbReference type="NCBI Taxonomy" id="2316383"/>
    <lineage>
        <taxon>Bacteria</taxon>
        <taxon>Bacillati</taxon>
        <taxon>Bacillota</taxon>
        <taxon>Clostridia</taxon>
        <taxon>Thermosediminibacterales</taxon>
        <taxon>Tepidanaerobacteraceae</taxon>
        <taxon>Biomaibacter</taxon>
    </lineage>
</organism>
<accession>A0A3G2R208</accession>
<dbReference type="KEGG" id="bacg:D2962_01780"/>
<dbReference type="Pfam" id="PF07561">
    <property type="entry name" value="DUF1540"/>
    <property type="match status" value="1"/>
</dbReference>
<feature type="domain" description="DUF1540" evidence="1">
    <location>
        <begin position="4"/>
        <end position="64"/>
    </location>
</feature>
<evidence type="ECO:0000259" key="1">
    <source>
        <dbReference type="Pfam" id="PF07561"/>
    </source>
</evidence>